<evidence type="ECO:0000256" key="2">
    <source>
        <dbReference type="ARBA" id="ARBA00004656"/>
    </source>
</evidence>
<dbReference type="GO" id="GO:0031902">
    <property type="term" value="C:late endosome membrane"/>
    <property type="evidence" value="ECO:0007669"/>
    <property type="project" value="UniProtKB-SubCell"/>
</dbReference>
<evidence type="ECO:0000256" key="9">
    <source>
        <dbReference type="ARBA" id="ARBA00023136"/>
    </source>
</evidence>
<keyword evidence="11" id="KW-0458">Lysosome</keyword>
<feature type="compositionally biased region" description="Low complexity" evidence="17">
    <location>
        <begin position="212"/>
        <end position="229"/>
    </location>
</feature>
<dbReference type="PANTHER" id="PTHR14971:SF2">
    <property type="entry name" value="VESICULAR, OVEREXPRESSED IN CANCER, PROSURVIVAL PROTEIN 1"/>
    <property type="match status" value="1"/>
</dbReference>
<feature type="region of interest" description="Disordered" evidence="17">
    <location>
        <begin position="154"/>
        <end position="229"/>
    </location>
</feature>
<evidence type="ECO:0000256" key="7">
    <source>
        <dbReference type="ARBA" id="ARBA00022989"/>
    </source>
</evidence>
<keyword evidence="4 18" id="KW-0812">Transmembrane</keyword>
<name>A0A914BKM8_PATMI</name>
<comment type="similarity">
    <text evidence="3">Belongs to the VOPP1/ECOP family.</text>
</comment>
<evidence type="ECO:0000256" key="3">
    <source>
        <dbReference type="ARBA" id="ARBA00006655"/>
    </source>
</evidence>
<evidence type="ECO:0000256" key="17">
    <source>
        <dbReference type="SAM" id="MobiDB-lite"/>
    </source>
</evidence>
<evidence type="ECO:0000313" key="21">
    <source>
        <dbReference type="Proteomes" id="UP000887568"/>
    </source>
</evidence>
<sequence length="229" mass="25200">MDRIGTRSVLVTLLLVFITQVYGELCPNTDNVYCNEDEYCCDNQCCQNYNDFYYGGFWNIWYFWFIIFFILMTCCGGCGFYRRRQAYLNQRNSTVIRTQPIVVPPPRPQAPGLIGVYPAQPIPQGAFQGPPSYNEAVSKPYLYPKSETVYPPPTVPVNGAVPPSQPGPAYPPDGAYPNPAYPPQQTTYYQSGMPMPQPEGQVSPTPAPPPYAAATAGDATQATAPPAAS</sequence>
<reference evidence="20" key="1">
    <citation type="submission" date="2022-11" db="UniProtKB">
        <authorList>
            <consortium name="EnsemblMetazoa"/>
        </authorList>
    </citation>
    <scope>IDENTIFICATION</scope>
</reference>
<keyword evidence="5 19" id="KW-0732">Signal</keyword>
<feature type="chain" id="PRO_5036742610" description="WW domain binding protein VOPP1" evidence="19">
    <location>
        <begin position="24"/>
        <end position="229"/>
    </location>
</feature>
<dbReference type="GO" id="GO:0005765">
    <property type="term" value="C:lysosomal membrane"/>
    <property type="evidence" value="ECO:0007669"/>
    <property type="project" value="UniProtKB-SubCell"/>
</dbReference>
<evidence type="ECO:0000256" key="8">
    <source>
        <dbReference type="ARBA" id="ARBA00023015"/>
    </source>
</evidence>
<proteinExistence type="inferred from homology"/>
<dbReference type="OMA" id="FILMTCC"/>
<keyword evidence="7 18" id="KW-1133">Transmembrane helix</keyword>
<evidence type="ECO:0000256" key="16">
    <source>
        <dbReference type="ARBA" id="ARBA00046288"/>
    </source>
</evidence>
<evidence type="ECO:0000256" key="11">
    <source>
        <dbReference type="ARBA" id="ARBA00023228"/>
    </source>
</evidence>
<evidence type="ECO:0000313" key="20">
    <source>
        <dbReference type="EnsemblMetazoa" id="XP_038076664.1"/>
    </source>
</evidence>
<dbReference type="PANTHER" id="PTHR14971">
    <property type="entry name" value="VESICULAR, OVEREXPRESSED IN CANCER, PROSURVIVAL PROTEIN 1"/>
    <property type="match status" value="1"/>
</dbReference>
<dbReference type="Proteomes" id="UP000887568">
    <property type="component" value="Unplaced"/>
</dbReference>
<organism evidence="20 21">
    <name type="scientific">Patiria miniata</name>
    <name type="common">Bat star</name>
    <name type="synonym">Asterina miniata</name>
    <dbReference type="NCBI Taxonomy" id="46514"/>
    <lineage>
        <taxon>Eukaryota</taxon>
        <taxon>Metazoa</taxon>
        <taxon>Echinodermata</taxon>
        <taxon>Eleutherozoa</taxon>
        <taxon>Asterozoa</taxon>
        <taxon>Asteroidea</taxon>
        <taxon>Valvatacea</taxon>
        <taxon>Valvatida</taxon>
        <taxon>Asterinidae</taxon>
        <taxon>Patiria</taxon>
    </lineage>
</organism>
<keyword evidence="9 18" id="KW-0472">Membrane</keyword>
<evidence type="ECO:0000256" key="12">
    <source>
        <dbReference type="ARBA" id="ARBA00023329"/>
    </source>
</evidence>
<evidence type="ECO:0000256" key="10">
    <source>
        <dbReference type="ARBA" id="ARBA00023163"/>
    </source>
</evidence>
<dbReference type="InterPro" id="IPR026229">
    <property type="entry name" value="VOPP1"/>
</dbReference>
<evidence type="ECO:0000256" key="18">
    <source>
        <dbReference type="SAM" id="Phobius"/>
    </source>
</evidence>
<evidence type="ECO:0000256" key="6">
    <source>
        <dbReference type="ARBA" id="ARBA00022753"/>
    </source>
</evidence>
<feature type="signal peptide" evidence="19">
    <location>
        <begin position="1"/>
        <end position="23"/>
    </location>
</feature>
<dbReference type="OrthoDB" id="6629737at2759"/>
<keyword evidence="8" id="KW-0805">Transcription regulation</keyword>
<evidence type="ECO:0000256" key="15">
    <source>
        <dbReference type="ARBA" id="ARBA00035715"/>
    </source>
</evidence>
<dbReference type="RefSeq" id="XP_038076664.1">
    <property type="nucleotide sequence ID" value="XM_038220736.1"/>
</dbReference>
<feature type="transmembrane region" description="Helical" evidence="18">
    <location>
        <begin position="60"/>
        <end position="81"/>
    </location>
</feature>
<keyword evidence="10" id="KW-0804">Transcription</keyword>
<evidence type="ECO:0000256" key="4">
    <source>
        <dbReference type="ARBA" id="ARBA00022692"/>
    </source>
</evidence>
<evidence type="ECO:0000256" key="13">
    <source>
        <dbReference type="ARBA" id="ARBA00035628"/>
    </source>
</evidence>
<evidence type="ECO:0000256" key="14">
    <source>
        <dbReference type="ARBA" id="ARBA00035708"/>
    </source>
</evidence>
<evidence type="ECO:0000256" key="1">
    <source>
        <dbReference type="ARBA" id="ARBA00004156"/>
    </source>
</evidence>
<dbReference type="GeneID" id="119744671"/>
<comment type="subcellular location">
    <subcellularLocation>
        <location evidence="1">Cytoplasmic vesicle membrane</location>
    </subcellularLocation>
    <subcellularLocation>
        <location evidence="16">Endomembrane system</location>
        <topology evidence="16">Single-pass type I membrane protein</topology>
    </subcellularLocation>
    <subcellularLocation>
        <location evidence="13">Late endosome membrane</location>
        <topology evidence="13">Single-pass membrane protein</topology>
    </subcellularLocation>
    <subcellularLocation>
        <location evidence="2">Lysosome membrane</location>
    </subcellularLocation>
</comment>
<evidence type="ECO:0000256" key="19">
    <source>
        <dbReference type="SAM" id="SignalP"/>
    </source>
</evidence>
<dbReference type="EnsemblMetazoa" id="XM_038220736.1">
    <property type="protein sequence ID" value="XP_038076664.1"/>
    <property type="gene ID" value="LOC119744671"/>
</dbReference>
<keyword evidence="12" id="KW-0968">Cytoplasmic vesicle</keyword>
<accession>A0A914BKM8</accession>
<evidence type="ECO:0000256" key="5">
    <source>
        <dbReference type="ARBA" id="ARBA00022729"/>
    </source>
</evidence>
<protein>
    <recommendedName>
        <fullName evidence="14">WW domain binding protein VOPP1</fullName>
    </recommendedName>
    <alternativeName>
        <fullName evidence="15">Vesicular, overexpressed in cancer, prosurvival protein 1</fullName>
    </alternativeName>
</protein>
<keyword evidence="6" id="KW-0967">Endosome</keyword>
<keyword evidence="21" id="KW-1185">Reference proteome</keyword>
<dbReference type="AlphaFoldDB" id="A0A914BKM8"/>